<keyword evidence="3" id="KW-0227">DNA damage</keyword>
<evidence type="ECO:0000256" key="2">
    <source>
        <dbReference type="ARBA" id="ARBA00006661"/>
    </source>
</evidence>
<gene>
    <name evidence="9" type="ORF">P879_10385</name>
</gene>
<dbReference type="PANTHER" id="PTHR21541">
    <property type="entry name" value="BTB POZ DOMAIN CONTAINING 12"/>
    <property type="match status" value="1"/>
</dbReference>
<evidence type="ECO:0000256" key="4">
    <source>
        <dbReference type="ARBA" id="ARBA00023172"/>
    </source>
</evidence>
<dbReference type="EMBL" id="JTDF01015112">
    <property type="protein sequence ID" value="KAF8563020.1"/>
    <property type="molecule type" value="Genomic_DNA"/>
</dbReference>
<feature type="region of interest" description="Disordered" evidence="8">
    <location>
        <begin position="1"/>
        <end position="84"/>
    </location>
</feature>
<evidence type="ECO:0000256" key="7">
    <source>
        <dbReference type="ARBA" id="ARBA00029496"/>
    </source>
</evidence>
<accession>A0A8T0D5A5</accession>
<feature type="compositionally biased region" description="Polar residues" evidence="8">
    <location>
        <begin position="59"/>
        <end position="73"/>
    </location>
</feature>
<dbReference type="InterPro" id="IPR018574">
    <property type="entry name" value="Structure-sp_endonuc_su_Slx4"/>
</dbReference>
<sequence>APHPNEPPAVSQSSSSFPLTEPNLNQNTQDIKLPSTNPLRRGRAPNPPKSRGLNKTKSKPTISLGTASGNTPHESPEVSPLKQNHLGVMCPFEVDDVDEPRTMEEAGQVDLKAAVLNYIRANEDLYLNVLTYTPIDFDSLHQTLKDCGLHIAARKLMDILDEQCVTFTLRNRPRKAAAKPRSTCVISSKKRPH</sequence>
<comment type="caution">
    <text evidence="9">The sequence shown here is derived from an EMBL/GenBank/DDBJ whole genome shotgun (WGS) entry which is preliminary data.</text>
</comment>
<organism evidence="9 10">
    <name type="scientific">Paragonimus westermani</name>
    <dbReference type="NCBI Taxonomy" id="34504"/>
    <lineage>
        <taxon>Eukaryota</taxon>
        <taxon>Metazoa</taxon>
        <taxon>Spiralia</taxon>
        <taxon>Lophotrochozoa</taxon>
        <taxon>Platyhelminthes</taxon>
        <taxon>Trematoda</taxon>
        <taxon>Digenea</taxon>
        <taxon>Plagiorchiida</taxon>
        <taxon>Troglotremata</taxon>
        <taxon>Troglotrematidae</taxon>
        <taxon>Paragonimus</taxon>
    </lineage>
</organism>
<comment type="subcellular location">
    <subcellularLocation>
        <location evidence="1">Nucleus</location>
    </subcellularLocation>
</comment>
<dbReference type="GO" id="GO:0006281">
    <property type="term" value="P:DNA repair"/>
    <property type="evidence" value="ECO:0007669"/>
    <property type="project" value="UniProtKB-KW"/>
</dbReference>
<dbReference type="OrthoDB" id="5576441at2759"/>
<comment type="similarity">
    <text evidence="2">Belongs to the SLX4 family.</text>
</comment>
<reference evidence="9 10" key="1">
    <citation type="submission" date="2019-07" db="EMBL/GenBank/DDBJ databases">
        <title>Annotation for the trematode Paragonimus westermani.</title>
        <authorList>
            <person name="Choi Y.-J."/>
        </authorList>
    </citation>
    <scope>NUCLEOTIDE SEQUENCE [LARGE SCALE GENOMIC DNA]</scope>
    <source>
        <strain evidence="9">180907_Pwestermani</strain>
    </source>
</reference>
<keyword evidence="10" id="KW-1185">Reference proteome</keyword>
<keyword evidence="6" id="KW-0539">Nucleus</keyword>
<dbReference type="GO" id="GO:0006260">
    <property type="term" value="P:DNA replication"/>
    <property type="evidence" value="ECO:0007669"/>
    <property type="project" value="InterPro"/>
</dbReference>
<dbReference type="PANTHER" id="PTHR21541:SF3">
    <property type="entry name" value="STRUCTURE-SPECIFIC ENDONUCLEASE SUBUNIT SLX4"/>
    <property type="match status" value="1"/>
</dbReference>
<feature type="compositionally biased region" description="Polar residues" evidence="8">
    <location>
        <begin position="10"/>
        <end position="38"/>
    </location>
</feature>
<evidence type="ECO:0000256" key="8">
    <source>
        <dbReference type="SAM" id="MobiDB-lite"/>
    </source>
</evidence>
<dbReference type="Pfam" id="PF09494">
    <property type="entry name" value="Slx4"/>
    <property type="match status" value="1"/>
</dbReference>
<dbReference type="GO" id="GO:0000712">
    <property type="term" value="P:resolution of meiotic recombination intermediates"/>
    <property type="evidence" value="ECO:0007669"/>
    <property type="project" value="TreeGrafter"/>
</dbReference>
<dbReference type="GO" id="GO:0033557">
    <property type="term" value="C:Slx1-Slx4 complex"/>
    <property type="evidence" value="ECO:0007669"/>
    <property type="project" value="InterPro"/>
</dbReference>
<keyword evidence="5" id="KW-0234">DNA repair</keyword>
<dbReference type="AlphaFoldDB" id="A0A8T0D5A5"/>
<evidence type="ECO:0000313" key="10">
    <source>
        <dbReference type="Proteomes" id="UP000699462"/>
    </source>
</evidence>
<keyword evidence="4" id="KW-0233">DNA recombination</keyword>
<evidence type="ECO:0000256" key="5">
    <source>
        <dbReference type="ARBA" id="ARBA00023204"/>
    </source>
</evidence>
<dbReference type="Proteomes" id="UP000699462">
    <property type="component" value="Unassembled WGS sequence"/>
</dbReference>
<evidence type="ECO:0000256" key="1">
    <source>
        <dbReference type="ARBA" id="ARBA00004123"/>
    </source>
</evidence>
<proteinExistence type="inferred from homology"/>
<feature type="non-terminal residue" evidence="9">
    <location>
        <position position="193"/>
    </location>
</feature>
<evidence type="ECO:0000256" key="3">
    <source>
        <dbReference type="ARBA" id="ARBA00022763"/>
    </source>
</evidence>
<name>A0A8T0D5A5_9TREM</name>
<protein>
    <recommendedName>
        <fullName evidence="7">Structure-specific endonuclease subunit SLX4</fullName>
    </recommendedName>
</protein>
<evidence type="ECO:0000313" key="9">
    <source>
        <dbReference type="EMBL" id="KAF8563020.1"/>
    </source>
</evidence>
<evidence type="ECO:0000256" key="6">
    <source>
        <dbReference type="ARBA" id="ARBA00023242"/>
    </source>
</evidence>